<dbReference type="AlphaFoldDB" id="A0A1I6XDA3"/>
<proteinExistence type="predicted"/>
<name>A0A1I6XDA3_9ACTN</name>
<feature type="transmembrane region" description="Helical" evidence="1">
    <location>
        <begin position="119"/>
        <end position="138"/>
    </location>
</feature>
<feature type="transmembrane region" description="Helical" evidence="1">
    <location>
        <begin position="58"/>
        <end position="79"/>
    </location>
</feature>
<dbReference type="STRING" id="1296565.SAMN05660657_00432"/>
<sequence length="143" mass="14288">MTAPTPEYAAALLAEADAARARVRGGASPAASAFLVTLGCASAGFFLAQPLAGSERGVGAAATVFTFAVLGAAAALLSGRGTTRAGFSPRFALAMGVWGAVLAIGLAVGLTVPGLAYDWSWWAPLAVAVAAPCLVGAWRERPR</sequence>
<keyword evidence="1" id="KW-0812">Transmembrane</keyword>
<keyword evidence="1" id="KW-0472">Membrane</keyword>
<keyword evidence="3" id="KW-1185">Reference proteome</keyword>
<gene>
    <name evidence="2" type="ORF">SAMN05660657_00432</name>
</gene>
<organism evidence="2 3">
    <name type="scientific">Geodermatophilus amargosae</name>
    <dbReference type="NCBI Taxonomy" id="1296565"/>
    <lineage>
        <taxon>Bacteria</taxon>
        <taxon>Bacillati</taxon>
        <taxon>Actinomycetota</taxon>
        <taxon>Actinomycetes</taxon>
        <taxon>Geodermatophilales</taxon>
        <taxon>Geodermatophilaceae</taxon>
        <taxon>Geodermatophilus</taxon>
    </lineage>
</organism>
<dbReference type="Proteomes" id="UP000199546">
    <property type="component" value="Unassembled WGS sequence"/>
</dbReference>
<dbReference type="EMBL" id="FPBA01000001">
    <property type="protein sequence ID" value="SFT36295.1"/>
    <property type="molecule type" value="Genomic_DNA"/>
</dbReference>
<feature type="transmembrane region" description="Helical" evidence="1">
    <location>
        <begin position="91"/>
        <end position="113"/>
    </location>
</feature>
<accession>A0A1I6XDA3</accession>
<reference evidence="3" key="1">
    <citation type="submission" date="2016-10" db="EMBL/GenBank/DDBJ databases">
        <authorList>
            <person name="Varghese N."/>
            <person name="Submissions S."/>
        </authorList>
    </citation>
    <scope>NUCLEOTIDE SEQUENCE [LARGE SCALE GENOMIC DNA]</scope>
    <source>
        <strain evidence="3">DSM 46136</strain>
    </source>
</reference>
<evidence type="ECO:0000313" key="3">
    <source>
        <dbReference type="Proteomes" id="UP000199546"/>
    </source>
</evidence>
<dbReference type="RefSeq" id="WP_093577751.1">
    <property type="nucleotide sequence ID" value="NZ_FPBA01000001.1"/>
</dbReference>
<evidence type="ECO:0000313" key="2">
    <source>
        <dbReference type="EMBL" id="SFT36295.1"/>
    </source>
</evidence>
<evidence type="ECO:0000256" key="1">
    <source>
        <dbReference type="SAM" id="Phobius"/>
    </source>
</evidence>
<keyword evidence="1" id="KW-1133">Transmembrane helix</keyword>
<protein>
    <submittedName>
        <fullName evidence="2">Uncharacterized protein</fullName>
    </submittedName>
</protein>
<dbReference type="OrthoDB" id="9968766at2"/>
<feature type="transmembrane region" description="Helical" evidence="1">
    <location>
        <begin position="30"/>
        <end position="52"/>
    </location>
</feature>